<dbReference type="AlphaFoldDB" id="A0A5C7JBY0"/>
<name>A0A5C7JBY0_9BACT</name>
<evidence type="ECO:0000313" key="2">
    <source>
        <dbReference type="Proteomes" id="UP000321026"/>
    </source>
</evidence>
<proteinExistence type="predicted"/>
<reference evidence="1 2" key="1">
    <citation type="submission" date="2018-09" db="EMBL/GenBank/DDBJ databases">
        <title>Metagenome Assembled Genomes from an Advanced Water Purification Facility.</title>
        <authorList>
            <person name="Stamps B.W."/>
            <person name="Spear J.R."/>
        </authorList>
    </citation>
    <scope>NUCLEOTIDE SEQUENCE [LARGE SCALE GENOMIC DNA]</scope>
    <source>
        <strain evidence="1">Bin_63_2</strain>
    </source>
</reference>
<gene>
    <name evidence="1" type="ORF">E6Q11_00090</name>
</gene>
<evidence type="ECO:0000313" key="1">
    <source>
        <dbReference type="EMBL" id="TXG78923.1"/>
    </source>
</evidence>
<comment type="caution">
    <text evidence="1">The sequence shown here is derived from an EMBL/GenBank/DDBJ whole genome shotgun (WGS) entry which is preliminary data.</text>
</comment>
<dbReference type="InterPro" id="IPR010982">
    <property type="entry name" value="Lambda_DNA-bd_dom_sf"/>
</dbReference>
<accession>A0A5C7JBY0</accession>
<dbReference type="Proteomes" id="UP000321026">
    <property type="component" value="Unassembled WGS sequence"/>
</dbReference>
<dbReference type="SUPFAM" id="SSF47413">
    <property type="entry name" value="lambda repressor-like DNA-binding domains"/>
    <property type="match status" value="1"/>
</dbReference>
<dbReference type="Pfam" id="PF15943">
    <property type="entry name" value="YdaS_toxin"/>
    <property type="match status" value="1"/>
</dbReference>
<dbReference type="EMBL" id="SSDS01000002">
    <property type="protein sequence ID" value="TXG78923.1"/>
    <property type="molecule type" value="Genomic_DNA"/>
</dbReference>
<dbReference type="Gene3D" id="1.10.260.40">
    <property type="entry name" value="lambda repressor-like DNA-binding domains"/>
    <property type="match status" value="1"/>
</dbReference>
<sequence length="96" mass="10975">MSKATFQNQSVNALQKAIEYAGSQSALAVLLSGHQQNIKQPHIQKWLKSPVGVPAEHCVAIEQVTPITRIDLRPNDWWKFWPELIERFPLLKRESS</sequence>
<protein>
    <submittedName>
        <fullName evidence="1">Uncharacterized protein</fullName>
    </submittedName>
</protein>
<dbReference type="GO" id="GO:0003677">
    <property type="term" value="F:DNA binding"/>
    <property type="evidence" value="ECO:0007669"/>
    <property type="project" value="InterPro"/>
</dbReference>
<organism evidence="1 2">
    <name type="scientific">Candidatus Dojkabacteria bacterium</name>
    <dbReference type="NCBI Taxonomy" id="2099670"/>
    <lineage>
        <taxon>Bacteria</taxon>
        <taxon>Candidatus Dojkabacteria</taxon>
    </lineage>
</organism>
<dbReference type="InterPro" id="IPR031856">
    <property type="entry name" value="YdaS_toxin-like"/>
</dbReference>